<dbReference type="OrthoDB" id="9812126at2"/>
<protein>
    <submittedName>
        <fullName evidence="2">Peptidase C14</fullName>
    </submittedName>
</protein>
<dbReference type="GO" id="GO:0004197">
    <property type="term" value="F:cysteine-type endopeptidase activity"/>
    <property type="evidence" value="ECO:0007669"/>
    <property type="project" value="InterPro"/>
</dbReference>
<dbReference type="PANTHER" id="PTHR22576">
    <property type="entry name" value="MUCOSA ASSOCIATED LYMPHOID TISSUE LYMPHOMA TRANSLOCATION PROTEIN 1/PARACASPASE"/>
    <property type="match status" value="1"/>
</dbReference>
<sequence>MKIALIVGIDYYQHGSELHGCVNDAYNVKSVLERNSGGDVNFDCKLITASSYSDSISRASLKDDIEQLFTTDSEIALFYFAGHGHIESTGGYLLASDSSRGDEGVSLAEILILANKSPAINKVIILDSCHSGIAGSSPSGDQLANLSEGLTVLTASTKDQYATEANGSGVFTTLLVDALNGSAANLTGDITPGSIYAHIDQSLGAWEQRPVFKTNVKKFVSLRKVAPSIPIEDLRRIAELFPKAGFEFSLDPTFEPEIKGRDDEMPDPIPENTRLFSLLQKFNRLNLVTPIDAPHMWHAAMESKSCKLTVLGEHYRKLVEKGRI</sequence>
<dbReference type="SUPFAM" id="SSF52129">
    <property type="entry name" value="Caspase-like"/>
    <property type="match status" value="1"/>
</dbReference>
<name>A0A2G1VSY3_9FLAO</name>
<dbReference type="InterPro" id="IPR029030">
    <property type="entry name" value="Caspase-like_dom_sf"/>
</dbReference>
<dbReference type="InterPro" id="IPR011600">
    <property type="entry name" value="Pept_C14_caspase"/>
</dbReference>
<dbReference type="EMBL" id="NQXA01000003">
    <property type="protein sequence ID" value="PHQ29865.1"/>
    <property type="molecule type" value="Genomic_DNA"/>
</dbReference>
<dbReference type="Proteomes" id="UP000229433">
    <property type="component" value="Unassembled WGS sequence"/>
</dbReference>
<evidence type="ECO:0000259" key="1">
    <source>
        <dbReference type="Pfam" id="PF00656"/>
    </source>
</evidence>
<dbReference type="RefSeq" id="WP_099645707.1">
    <property type="nucleotide sequence ID" value="NZ_KZ319289.1"/>
</dbReference>
<gene>
    <name evidence="2" type="ORF">CJ305_07810</name>
</gene>
<feature type="domain" description="Peptidase C14 caspase" evidence="1">
    <location>
        <begin position="2"/>
        <end position="214"/>
    </location>
</feature>
<accession>A0A2G1VSY3</accession>
<comment type="caution">
    <text evidence="2">The sequence shown here is derived from an EMBL/GenBank/DDBJ whole genome shotgun (WGS) entry which is preliminary data.</text>
</comment>
<proteinExistence type="predicted"/>
<dbReference type="PANTHER" id="PTHR22576:SF37">
    <property type="entry name" value="MUCOSA-ASSOCIATED LYMPHOID TISSUE LYMPHOMA TRANSLOCATION PROTEIN 1"/>
    <property type="match status" value="1"/>
</dbReference>
<dbReference type="Gene3D" id="3.40.50.1460">
    <property type="match status" value="1"/>
</dbReference>
<reference evidence="2 3" key="1">
    <citation type="submission" date="2017-08" db="EMBL/GenBank/DDBJ databases">
        <title>The whole genome shortgun sequences of strain Leeuwenhoekiella nanhaiensis G18 from the South China Sea.</title>
        <authorList>
            <person name="Liu Q."/>
        </authorList>
    </citation>
    <scope>NUCLEOTIDE SEQUENCE [LARGE SCALE GENOMIC DNA]</scope>
    <source>
        <strain evidence="2 3">G18</strain>
    </source>
</reference>
<keyword evidence="3" id="KW-1185">Reference proteome</keyword>
<dbReference type="GO" id="GO:0006508">
    <property type="term" value="P:proteolysis"/>
    <property type="evidence" value="ECO:0007669"/>
    <property type="project" value="InterPro"/>
</dbReference>
<dbReference type="AlphaFoldDB" id="A0A2G1VSY3"/>
<evidence type="ECO:0000313" key="2">
    <source>
        <dbReference type="EMBL" id="PHQ29865.1"/>
    </source>
</evidence>
<organism evidence="2 3">
    <name type="scientific">Leeuwenhoekiella nanhaiensis</name>
    <dbReference type="NCBI Taxonomy" id="1655491"/>
    <lineage>
        <taxon>Bacteria</taxon>
        <taxon>Pseudomonadati</taxon>
        <taxon>Bacteroidota</taxon>
        <taxon>Flavobacteriia</taxon>
        <taxon>Flavobacteriales</taxon>
        <taxon>Flavobacteriaceae</taxon>
        <taxon>Leeuwenhoekiella</taxon>
    </lineage>
</organism>
<evidence type="ECO:0000313" key="3">
    <source>
        <dbReference type="Proteomes" id="UP000229433"/>
    </source>
</evidence>
<dbReference type="InterPro" id="IPR052039">
    <property type="entry name" value="Caspase-related_regulators"/>
</dbReference>
<dbReference type="Pfam" id="PF00656">
    <property type="entry name" value="Peptidase_C14"/>
    <property type="match status" value="1"/>
</dbReference>